<comment type="caution">
    <text evidence="2">The sequence shown here is derived from an EMBL/GenBank/DDBJ whole genome shotgun (WGS) entry which is preliminary data.</text>
</comment>
<reference evidence="2 3" key="1">
    <citation type="journal article" date="2013" name="Genome Biol. Evol.">
        <title>Genomes of Stigonematalean cyanobacteria (subsection V) and the evolution of oxygenic photosynthesis from prokaryotes to plastids.</title>
        <authorList>
            <person name="Dagan T."/>
            <person name="Roettger M."/>
            <person name="Stucken K."/>
            <person name="Landan G."/>
            <person name="Koch R."/>
            <person name="Major P."/>
            <person name="Gould S.B."/>
            <person name="Goremykin V.V."/>
            <person name="Rippka R."/>
            <person name="Tandeau de Marsac N."/>
            <person name="Gugger M."/>
            <person name="Lockhart P.J."/>
            <person name="Allen J.F."/>
            <person name="Brune I."/>
            <person name="Maus I."/>
            <person name="Puhler A."/>
            <person name="Martin W.F."/>
        </authorList>
    </citation>
    <scope>NUCLEOTIDE SEQUENCE [LARGE SCALE GENOMIC DNA]</scope>
    <source>
        <strain evidence="2 3">PCC 7110</strain>
    </source>
</reference>
<dbReference type="STRING" id="128403.WA1_40140"/>
<organism evidence="2 3">
    <name type="scientific">Scytonema hofmannii PCC 7110</name>
    <dbReference type="NCBI Taxonomy" id="128403"/>
    <lineage>
        <taxon>Bacteria</taxon>
        <taxon>Bacillati</taxon>
        <taxon>Cyanobacteriota</taxon>
        <taxon>Cyanophyceae</taxon>
        <taxon>Nostocales</taxon>
        <taxon>Scytonemataceae</taxon>
        <taxon>Scytonema</taxon>
    </lineage>
</organism>
<dbReference type="RefSeq" id="WP_017748606.1">
    <property type="nucleotide sequence ID" value="NZ_KQ976354.1"/>
</dbReference>
<dbReference type="EMBL" id="ANNX02000046">
    <property type="protein sequence ID" value="KYC37673.1"/>
    <property type="molecule type" value="Genomic_DNA"/>
</dbReference>
<accession>A0A139WZ61</accession>
<evidence type="ECO:0000313" key="3">
    <source>
        <dbReference type="Proteomes" id="UP000076925"/>
    </source>
</evidence>
<protein>
    <submittedName>
        <fullName evidence="2">MvdC family ATP-grasp ribosomal peptide maturase</fullName>
    </submittedName>
</protein>
<dbReference type="Gene3D" id="3.30.470.20">
    <property type="entry name" value="ATP-grasp fold, B domain"/>
    <property type="match status" value="1"/>
</dbReference>
<proteinExistence type="predicted"/>
<dbReference type="Pfam" id="PF21068">
    <property type="entry name" value="ATPgraspMvdD"/>
    <property type="match status" value="1"/>
</dbReference>
<sequence length="338" mass="38503">MHLSCDIVLLITHSGDFFTVDRVEEALSKKGAQPVRLDTDKFPLFVQLKAQLNNFGSYHRLEYNNRSISTKQVHAVWMRRIWQPQIDKKIAPQFQAACVKESLAALDGFLDSLREARWVDNLERINFAENKLRQLKVASEVGLTIPETLVSNNAEEVREFFYKLEGKIITKLLTPLSISMKGSPFFMYTSAVQEQDLLDAETLRYCPMVFQEKIPKYKELRVVYVNGNIFVGALDASVYADSTLDWRCANSEACVWQPHELPDQVTARIKAFMAHFGLVFGAFDFIQTPSGEYVFLEVNPTGEWGMLERDLNYPISSAIADALFENSSSFDLKESCPL</sequence>
<evidence type="ECO:0000313" key="2">
    <source>
        <dbReference type="EMBL" id="KYC37673.1"/>
    </source>
</evidence>
<dbReference type="NCBIfam" id="TIGR04185">
    <property type="entry name" value="ATPgraspMvdC"/>
    <property type="match status" value="1"/>
</dbReference>
<dbReference type="GO" id="GO:0005737">
    <property type="term" value="C:cytoplasm"/>
    <property type="evidence" value="ECO:0007669"/>
    <property type="project" value="TreeGrafter"/>
</dbReference>
<dbReference type="InterPro" id="IPR026446">
    <property type="entry name" value="ATP_grasp_MvdC"/>
</dbReference>
<evidence type="ECO:0000259" key="1">
    <source>
        <dbReference type="Pfam" id="PF21068"/>
    </source>
</evidence>
<dbReference type="Proteomes" id="UP000076925">
    <property type="component" value="Unassembled WGS sequence"/>
</dbReference>
<name>A0A139WZ61_9CYAN</name>
<dbReference type="PANTHER" id="PTHR21621">
    <property type="entry name" value="RIBOSOMAL PROTEIN S6 MODIFICATION PROTEIN"/>
    <property type="match status" value="1"/>
</dbReference>
<gene>
    <name evidence="2" type="ORF">WA1_40140</name>
</gene>
<dbReference type="SUPFAM" id="SSF56059">
    <property type="entry name" value="Glutathione synthetase ATP-binding domain-like"/>
    <property type="match status" value="1"/>
</dbReference>
<feature type="domain" description="MvdD-like pre-ATP grasp" evidence="1">
    <location>
        <begin position="8"/>
        <end position="125"/>
    </location>
</feature>
<dbReference type="InterPro" id="IPR048936">
    <property type="entry name" value="MvdD-like_ATPgrasp"/>
</dbReference>
<keyword evidence="3" id="KW-1185">Reference proteome</keyword>
<dbReference type="AlphaFoldDB" id="A0A139WZ61"/>
<dbReference type="PANTHER" id="PTHR21621:SF0">
    <property type="entry name" value="BETA-CITRYLGLUTAMATE SYNTHASE B-RELATED"/>
    <property type="match status" value="1"/>
</dbReference>
<dbReference type="GO" id="GO:0009432">
    <property type="term" value="P:SOS response"/>
    <property type="evidence" value="ECO:0007669"/>
    <property type="project" value="TreeGrafter"/>
</dbReference>
<dbReference type="GO" id="GO:0018169">
    <property type="term" value="F:ribosomal S6-glutamic acid ligase activity"/>
    <property type="evidence" value="ECO:0007669"/>
    <property type="project" value="TreeGrafter"/>
</dbReference>
<dbReference type="OrthoDB" id="583309at2"/>